<dbReference type="NCBIfam" id="NF008955">
    <property type="entry name" value="PRK12297.1"/>
    <property type="match status" value="1"/>
</dbReference>
<dbReference type="InterPro" id="IPR031167">
    <property type="entry name" value="G_OBG"/>
</dbReference>
<sequence length="374" mass="40336">MIDITDIKIKAGDGGNGAVTFRRARFVPKGGPDGGDGGKGGDIYFIASHNMSTLSDFRTRRKYFAEPGNPGAKKNMFGKDGVDLFIKVPVGTLVYEKGQEGFVLVSDMTTADTKFLVAKGGKGGKGNARFKSSTNQAPTQYTPGQLGEKKDIRLEIKLIADVGLVGAPNVGKSTLINRVTGAKAKVANYPFTTLEPNLGVCNYMDSFSFIIADIPGLIEGASEGKGLGDDFLRHVERTRLLVHLIDPLSLGTEDLVTNSITSYETIRKELKEYGASLEDKPEIVLVNKVDVTEIYENLEAIKKAFETKFGFSPSGVSAVTGQGVKELVDLIAAKLKAIPQGKPFESEKPVKIFTIGDLPNRRIVFGHTSVLEKE</sequence>
<dbReference type="InterPro" id="IPR006073">
    <property type="entry name" value="GTP-bd"/>
</dbReference>
<name>A0A1F4VZ49_UNCKA</name>
<evidence type="ECO:0000256" key="6">
    <source>
        <dbReference type="ARBA" id="ARBA00022842"/>
    </source>
</evidence>
<reference evidence="12 13" key="1">
    <citation type="journal article" date="2016" name="Nat. Commun.">
        <title>Thousands of microbial genomes shed light on interconnected biogeochemical processes in an aquifer system.</title>
        <authorList>
            <person name="Anantharaman K."/>
            <person name="Brown C.T."/>
            <person name="Hug L.A."/>
            <person name="Sharon I."/>
            <person name="Castelle C.J."/>
            <person name="Probst A.J."/>
            <person name="Thomas B.C."/>
            <person name="Singh A."/>
            <person name="Wilkins M.J."/>
            <person name="Karaoz U."/>
            <person name="Brodie E.L."/>
            <person name="Williams K.H."/>
            <person name="Hubbard S.S."/>
            <person name="Banfield J.F."/>
        </authorList>
    </citation>
    <scope>NUCLEOTIDE SEQUENCE [LARGE SCALE GENOMIC DNA]</scope>
</reference>
<keyword evidence="7 8" id="KW-0342">GTP-binding</keyword>
<evidence type="ECO:0000259" key="11">
    <source>
        <dbReference type="PROSITE" id="PS51883"/>
    </source>
</evidence>
<comment type="caution">
    <text evidence="8">Lacks conserved residue(s) required for the propagation of feature annotation.</text>
</comment>
<protein>
    <recommendedName>
        <fullName evidence="8">GTPase Obg</fullName>
        <ecNumber evidence="8">3.6.5.-</ecNumber>
    </recommendedName>
    <alternativeName>
        <fullName evidence="8">GTP-binding protein Obg</fullName>
    </alternativeName>
</protein>
<dbReference type="PANTHER" id="PTHR11702">
    <property type="entry name" value="DEVELOPMENTALLY REGULATED GTP-BINDING PROTEIN-RELATED"/>
    <property type="match status" value="1"/>
</dbReference>
<dbReference type="PROSITE" id="PS00905">
    <property type="entry name" value="GTP1_OBG"/>
    <property type="match status" value="1"/>
</dbReference>
<dbReference type="SUPFAM" id="SSF52540">
    <property type="entry name" value="P-loop containing nucleoside triphosphate hydrolases"/>
    <property type="match status" value="1"/>
</dbReference>
<keyword evidence="6 8" id="KW-0460">Magnesium</keyword>
<dbReference type="InterPro" id="IPR027417">
    <property type="entry name" value="P-loop_NTPase"/>
</dbReference>
<dbReference type="Pfam" id="PF01926">
    <property type="entry name" value="MMR_HSR1"/>
    <property type="match status" value="1"/>
</dbReference>
<feature type="binding site" evidence="8">
    <location>
        <begin position="213"/>
        <end position="216"/>
    </location>
    <ligand>
        <name>GTP</name>
        <dbReference type="ChEBI" id="CHEBI:37565"/>
    </ligand>
</feature>
<dbReference type="GO" id="GO:0003924">
    <property type="term" value="F:GTPase activity"/>
    <property type="evidence" value="ECO:0007669"/>
    <property type="project" value="UniProtKB-UniRule"/>
</dbReference>
<evidence type="ECO:0000256" key="8">
    <source>
        <dbReference type="HAMAP-Rule" id="MF_01454"/>
    </source>
</evidence>
<feature type="binding site" evidence="8">
    <location>
        <begin position="317"/>
        <end position="319"/>
    </location>
    <ligand>
        <name>GTP</name>
        <dbReference type="ChEBI" id="CHEBI:37565"/>
    </ligand>
</feature>
<dbReference type="CDD" id="cd01898">
    <property type="entry name" value="Obg"/>
    <property type="match status" value="1"/>
</dbReference>
<dbReference type="PIRSF" id="PIRSF002401">
    <property type="entry name" value="GTP_bd_Obg/CgtA"/>
    <property type="match status" value="1"/>
</dbReference>
<organism evidence="12 13">
    <name type="scientific">candidate division WWE3 bacterium RIFOXYA2_FULL_46_9</name>
    <dbReference type="NCBI Taxonomy" id="1802636"/>
    <lineage>
        <taxon>Bacteria</taxon>
        <taxon>Katanobacteria</taxon>
    </lineage>
</organism>
<feature type="domain" description="OBG-type G" evidence="10">
    <location>
        <begin position="160"/>
        <end position="336"/>
    </location>
</feature>
<evidence type="ECO:0000256" key="4">
    <source>
        <dbReference type="ARBA" id="ARBA00022741"/>
    </source>
</evidence>
<dbReference type="InterPro" id="IPR014100">
    <property type="entry name" value="GTP-bd_Obg/CgtA"/>
</dbReference>
<keyword evidence="4 8" id="KW-0547">Nucleotide-binding</keyword>
<dbReference type="Gene3D" id="3.40.50.300">
    <property type="entry name" value="P-loop containing nucleotide triphosphate hydrolases"/>
    <property type="match status" value="1"/>
</dbReference>
<dbReference type="GO" id="GO:0005737">
    <property type="term" value="C:cytoplasm"/>
    <property type="evidence" value="ECO:0007669"/>
    <property type="project" value="UniProtKB-SubCell"/>
</dbReference>
<evidence type="ECO:0000259" key="10">
    <source>
        <dbReference type="PROSITE" id="PS51710"/>
    </source>
</evidence>
<keyword evidence="3 8" id="KW-0479">Metal-binding</keyword>
<dbReference type="PRINTS" id="PR00326">
    <property type="entry name" value="GTP1OBG"/>
</dbReference>
<evidence type="ECO:0000313" key="12">
    <source>
        <dbReference type="EMBL" id="OGC62355.1"/>
    </source>
</evidence>
<comment type="caution">
    <text evidence="12">The sequence shown here is derived from an EMBL/GenBank/DDBJ whole genome shotgun (WGS) entry which is preliminary data.</text>
</comment>
<dbReference type="GO" id="GO:0042254">
    <property type="term" value="P:ribosome biogenesis"/>
    <property type="evidence" value="ECO:0007669"/>
    <property type="project" value="UniProtKB-UniRule"/>
</dbReference>
<dbReference type="GO" id="GO:0000287">
    <property type="term" value="F:magnesium ion binding"/>
    <property type="evidence" value="ECO:0007669"/>
    <property type="project" value="InterPro"/>
</dbReference>
<comment type="function">
    <text evidence="8">An essential GTPase which binds GTP, GDP and possibly (p)ppGpp with moderate affinity, with high nucleotide exchange rates and a fairly low GTP hydrolysis rate. Plays a role in control of the cell cycle, stress response, ribosome biogenesis and in those bacteria that undergo differentiation, in morphogenesis control.</text>
</comment>
<dbReference type="Proteomes" id="UP000176614">
    <property type="component" value="Unassembled WGS sequence"/>
</dbReference>
<proteinExistence type="inferred from homology"/>
<evidence type="ECO:0000256" key="3">
    <source>
        <dbReference type="ARBA" id="ARBA00022723"/>
    </source>
</evidence>
<gene>
    <name evidence="8" type="primary">obg</name>
    <name evidence="12" type="ORF">A2264_05305</name>
</gene>
<evidence type="ECO:0000256" key="2">
    <source>
        <dbReference type="ARBA" id="ARBA00022490"/>
    </source>
</evidence>
<dbReference type="InterPro" id="IPR006074">
    <property type="entry name" value="GTP1-OBG_CS"/>
</dbReference>
<evidence type="ECO:0000256" key="5">
    <source>
        <dbReference type="ARBA" id="ARBA00022801"/>
    </source>
</evidence>
<dbReference type="HAMAP" id="MF_01454">
    <property type="entry name" value="GTPase_Obg"/>
    <property type="match status" value="1"/>
</dbReference>
<dbReference type="FunFam" id="2.70.210.12:FF:000001">
    <property type="entry name" value="GTPase Obg"/>
    <property type="match status" value="1"/>
</dbReference>
<comment type="subunit">
    <text evidence="8">Monomer.</text>
</comment>
<evidence type="ECO:0000256" key="7">
    <source>
        <dbReference type="ARBA" id="ARBA00023134"/>
    </source>
</evidence>
<dbReference type="NCBIfam" id="TIGR00231">
    <property type="entry name" value="small_GTP"/>
    <property type="match status" value="1"/>
</dbReference>
<dbReference type="PANTHER" id="PTHR11702:SF31">
    <property type="entry name" value="MITOCHONDRIAL RIBOSOME-ASSOCIATED GTPASE 2"/>
    <property type="match status" value="1"/>
</dbReference>
<dbReference type="AlphaFoldDB" id="A0A1F4VZ49"/>
<evidence type="ECO:0000256" key="9">
    <source>
        <dbReference type="SAM" id="MobiDB-lite"/>
    </source>
</evidence>
<dbReference type="InterPro" id="IPR005225">
    <property type="entry name" value="Small_GTP-bd"/>
</dbReference>
<dbReference type="SUPFAM" id="SSF82051">
    <property type="entry name" value="Obg GTP-binding protein N-terminal domain"/>
    <property type="match status" value="1"/>
</dbReference>
<dbReference type="EC" id="3.6.5.-" evidence="8"/>
<dbReference type="Pfam" id="PF01018">
    <property type="entry name" value="GTP1_OBG"/>
    <property type="match status" value="1"/>
</dbReference>
<dbReference type="NCBIfam" id="NF008956">
    <property type="entry name" value="PRK12299.1"/>
    <property type="match status" value="1"/>
</dbReference>
<feature type="binding site" evidence="8">
    <location>
        <position position="173"/>
    </location>
    <ligand>
        <name>Mg(2+)</name>
        <dbReference type="ChEBI" id="CHEBI:18420"/>
    </ligand>
</feature>
<feature type="binding site" evidence="8">
    <location>
        <begin position="191"/>
        <end position="195"/>
    </location>
    <ligand>
        <name>GTP</name>
        <dbReference type="ChEBI" id="CHEBI:37565"/>
    </ligand>
</feature>
<dbReference type="Gene3D" id="2.70.210.12">
    <property type="entry name" value="GTP1/OBG domain"/>
    <property type="match status" value="1"/>
</dbReference>
<dbReference type="InterPro" id="IPR045086">
    <property type="entry name" value="OBG_GTPase"/>
</dbReference>
<feature type="region of interest" description="Disordered" evidence="9">
    <location>
        <begin position="122"/>
        <end position="144"/>
    </location>
</feature>
<dbReference type="EMBL" id="MEVT01000020">
    <property type="protein sequence ID" value="OGC62355.1"/>
    <property type="molecule type" value="Genomic_DNA"/>
</dbReference>
<comment type="cofactor">
    <cofactor evidence="8">
        <name>Mg(2+)</name>
        <dbReference type="ChEBI" id="CHEBI:18420"/>
    </cofactor>
</comment>
<accession>A0A1F4VZ49</accession>
<feature type="binding site" evidence="8">
    <location>
        <position position="193"/>
    </location>
    <ligand>
        <name>Mg(2+)</name>
        <dbReference type="ChEBI" id="CHEBI:18420"/>
    </ligand>
</feature>
<dbReference type="GO" id="GO:0005525">
    <property type="term" value="F:GTP binding"/>
    <property type="evidence" value="ECO:0007669"/>
    <property type="project" value="UniProtKB-UniRule"/>
</dbReference>
<comment type="subcellular location">
    <subcellularLocation>
        <location evidence="8">Cytoplasm</location>
    </subcellularLocation>
</comment>
<dbReference type="PROSITE" id="PS51883">
    <property type="entry name" value="OBG"/>
    <property type="match status" value="1"/>
</dbReference>
<dbReference type="PROSITE" id="PS51710">
    <property type="entry name" value="G_OBG"/>
    <property type="match status" value="1"/>
</dbReference>
<comment type="similarity">
    <text evidence="1 8">Belongs to the TRAFAC class OBG-HflX-like GTPase superfamily. OBG GTPase family.</text>
</comment>
<keyword evidence="5 8" id="KW-0378">Hydrolase</keyword>
<keyword evidence="2 8" id="KW-0963">Cytoplasm</keyword>
<evidence type="ECO:0000256" key="1">
    <source>
        <dbReference type="ARBA" id="ARBA00007699"/>
    </source>
</evidence>
<dbReference type="NCBIfam" id="TIGR02729">
    <property type="entry name" value="Obg_CgtA"/>
    <property type="match status" value="1"/>
</dbReference>
<evidence type="ECO:0000313" key="13">
    <source>
        <dbReference type="Proteomes" id="UP000176614"/>
    </source>
</evidence>
<feature type="compositionally biased region" description="Polar residues" evidence="9">
    <location>
        <begin position="130"/>
        <end position="143"/>
    </location>
</feature>
<dbReference type="InterPro" id="IPR006169">
    <property type="entry name" value="GTP1_OBG_dom"/>
</dbReference>
<dbReference type="InterPro" id="IPR036726">
    <property type="entry name" value="GTP1_OBG_dom_sf"/>
</dbReference>
<feature type="binding site" evidence="8">
    <location>
        <begin position="287"/>
        <end position="290"/>
    </location>
    <ligand>
        <name>GTP</name>
        <dbReference type="ChEBI" id="CHEBI:37565"/>
    </ligand>
</feature>
<feature type="domain" description="Obg" evidence="11">
    <location>
        <begin position="1"/>
        <end position="159"/>
    </location>
</feature>